<evidence type="ECO:0000259" key="4">
    <source>
        <dbReference type="PROSITE" id="PS50837"/>
    </source>
</evidence>
<dbReference type="PRINTS" id="PR00320">
    <property type="entry name" value="GPROTEINBRPT"/>
</dbReference>
<dbReference type="InterPro" id="IPR001680">
    <property type="entry name" value="WD40_rpt"/>
</dbReference>
<dbReference type="PROSITE" id="PS50294">
    <property type="entry name" value="WD_REPEATS_REGION"/>
    <property type="match status" value="12"/>
</dbReference>
<keyword evidence="1 3" id="KW-0853">WD repeat</keyword>
<reference evidence="5" key="1">
    <citation type="submission" date="2021-03" db="EMBL/GenBank/DDBJ databases">
        <title>Comparative genomics and phylogenomic investigation of the class Geoglossomycetes provide insights into ecological specialization and systematics.</title>
        <authorList>
            <person name="Melie T."/>
            <person name="Pirro S."/>
            <person name="Miller A.N."/>
            <person name="Quandt A."/>
        </authorList>
    </citation>
    <scope>NUCLEOTIDE SEQUENCE</scope>
    <source>
        <strain evidence="5">GBOQ0MN5Z8</strain>
    </source>
</reference>
<dbReference type="SUPFAM" id="SSF50998">
    <property type="entry name" value="Quinoprotein alcohol dehydrogenase-like"/>
    <property type="match status" value="1"/>
</dbReference>
<feature type="repeat" description="WD" evidence="3">
    <location>
        <begin position="1095"/>
        <end position="1127"/>
    </location>
</feature>
<evidence type="ECO:0000256" key="3">
    <source>
        <dbReference type="PROSITE-ProRule" id="PRU00221"/>
    </source>
</evidence>
<dbReference type="Pfam" id="PF24883">
    <property type="entry name" value="NPHP3_N"/>
    <property type="match status" value="1"/>
</dbReference>
<dbReference type="PROSITE" id="PS50082">
    <property type="entry name" value="WD_REPEATS_2"/>
    <property type="match status" value="13"/>
</dbReference>
<organism evidence="5 6">
    <name type="scientific">Glutinoglossum americanum</name>
    <dbReference type="NCBI Taxonomy" id="1670608"/>
    <lineage>
        <taxon>Eukaryota</taxon>
        <taxon>Fungi</taxon>
        <taxon>Dikarya</taxon>
        <taxon>Ascomycota</taxon>
        <taxon>Pezizomycotina</taxon>
        <taxon>Geoglossomycetes</taxon>
        <taxon>Geoglossales</taxon>
        <taxon>Geoglossaceae</taxon>
        <taxon>Glutinoglossum</taxon>
    </lineage>
</organism>
<feature type="repeat" description="WD" evidence="3">
    <location>
        <begin position="1388"/>
        <end position="1420"/>
    </location>
</feature>
<dbReference type="PROSITE" id="PS00678">
    <property type="entry name" value="WD_REPEATS_1"/>
    <property type="match status" value="2"/>
</dbReference>
<dbReference type="EMBL" id="JAGHQL010000080">
    <property type="protein sequence ID" value="KAH0541390.1"/>
    <property type="molecule type" value="Genomic_DNA"/>
</dbReference>
<feature type="repeat" description="WD" evidence="3">
    <location>
        <begin position="1179"/>
        <end position="1211"/>
    </location>
</feature>
<evidence type="ECO:0000313" key="5">
    <source>
        <dbReference type="EMBL" id="KAH0541390.1"/>
    </source>
</evidence>
<dbReference type="SMART" id="SM00320">
    <property type="entry name" value="WD40"/>
    <property type="match status" value="13"/>
</dbReference>
<dbReference type="InterPro" id="IPR027417">
    <property type="entry name" value="P-loop_NTPase"/>
</dbReference>
<feature type="repeat" description="WD" evidence="3">
    <location>
        <begin position="1305"/>
        <end position="1336"/>
    </location>
</feature>
<feature type="repeat" description="WD" evidence="3">
    <location>
        <begin position="1053"/>
        <end position="1085"/>
    </location>
</feature>
<keyword evidence="2" id="KW-0677">Repeat</keyword>
<dbReference type="InterPro" id="IPR020472">
    <property type="entry name" value="WD40_PAC1"/>
</dbReference>
<feature type="repeat" description="WD" evidence="3">
    <location>
        <begin position="1011"/>
        <end position="1043"/>
    </location>
</feature>
<dbReference type="PROSITE" id="PS50837">
    <property type="entry name" value="NACHT"/>
    <property type="match status" value="1"/>
</dbReference>
<dbReference type="InterPro" id="IPR036322">
    <property type="entry name" value="WD40_repeat_dom_sf"/>
</dbReference>
<dbReference type="InterPro" id="IPR011047">
    <property type="entry name" value="Quinoprotein_ADH-like_sf"/>
</dbReference>
<sequence>MDSSLRCLTHGDYTIACICPMGVELAPAVAMLDEVHQSLPTSRDSNNYTLGRMGVHNIVIAVMPEIGNNNAAAVVTQLLNDFKSVRFGFLVGIGGGIPSDEEDIRLGDVVVSKPTATFGGVVQFDRGKVHPNGKFERTGTLKKPPAVLMASVQRLEAQHRRIGSQISKYLSEMLERFPNMEEEYVYPGVEHDQLFGADNLHKGGGTCQLCDRNGVVERPLRGNTTPRIHYGTIGSANEVIKDSETRDRLRKDLGVLCVEMEAAGLMDEFSCLVIRGICDYADSHKNKIWQPYAAATAAAYAKEMLSIIPAQEIVATAKVLESLRDQSQLLNELPYADGAAFNSKLWEHEPQCLPETRIDLLQQVMAWSEDPNSSSIFWLNGMAGTGKSTIARTVAHAFADRGRLGASFFFSRGRGDLSHATKFFTSLATQLANTLPVLRPYIRRAIDENLNISQQGLSEQWKHLILRPLSYLKDTTLHLRIFVFVVDALDECEGEDDIQLILRLLAEAKALKPVQLRIFITSRPETPIRFGFLDIPEAAHHDFVLHNVPASAIDHDISIFFYHKFEIIRKRRHLPHQWPGEHNVKLLVHKANGLFIYAATTCRFIQHRRDHPQHRLSLILNGHITSQSLTGQLDGMYTQVLRDSVLGDCEEREKLQLVEQFRTVVGSIVILFDSLTVSALAKLLHITYWTAEVTLDSLHSVLDIPEDQNSPIRLLHPSFRDFLLAQQRCLDPQFWIDKEKAHNTIFTNCLELMSNNLREDMCNLRFPGSLATEVEEGQVEKCLPLDVQYACRYWVDHLYQVSHLQQGQISLADNGRVHKFLQDHFLHWLEGLSLMRRLSHGVMMIRQLESMLMPRSSTSSLLLTMVRDAKRFILGYRSIVEKAPLQLYCSALIFSPKRSVIKTLFEKQLPSWVNRSPIVEEYWNPSLQTLEGHSHYVAAVEFSPNGHLLASSSGDGTVRLWDLTTGASRGILEGHFGPITFSPDGRILASASHPKVVRLWDPMTGASRGILEGHSGAVRALAFSPNSQILASSSDEETVRLWDPMTGASRGILKGHSGWVRAVVFSPDGQLLASASYDGTVRLWDPMTGASRGILDGHSGTVRALAFSPNSQILASSSDEETVGLWDPVTGASCGILGSHSGWVRAVAFSPDGQLFASASYDGTARLWDPMTGASRGILEGHSGWVSALAFSPNSQILASASDEGTVRLWDPVTGASRGILEGHSGQVRALAFSPNSQILASSSDDKTVRLWDPTIGVLRSALEGHSKRVRAVAFSPDGQLLASASNDETVRLWDQTTGASYGILEGHSGQVRAVAFSPDGQLLASVSEEVVSLWDSMTGVSYGILEGHPDWVRAVAFSPNGQLLASASDDGTVGLWNLETRVLCGTLEGHSNLVRTVEFSPDGQILASASDDNTVRLWDPETRVSCGTLEGHSDWVRVMAFSPDGQLLASALGEGTVWLWDVKTGETIQTIETGGVVRKLSFASDGSHLVTTRGTLMLNLPTSRDLRFQLNSSLYLDFNQDWITYKNENVLWLPPDYRVSCLETWNNILALGHELGRATFMELDLGSIPLSESSRTDFGGRGA</sequence>
<feature type="repeat" description="WD" evidence="3">
    <location>
        <begin position="930"/>
        <end position="971"/>
    </location>
</feature>
<accession>A0A9P8HWZ3</accession>
<dbReference type="OrthoDB" id="674604at2759"/>
<evidence type="ECO:0000256" key="1">
    <source>
        <dbReference type="ARBA" id="ARBA00022574"/>
    </source>
</evidence>
<evidence type="ECO:0000256" key="2">
    <source>
        <dbReference type="ARBA" id="ARBA00022737"/>
    </source>
</evidence>
<feature type="repeat" description="WD" evidence="3">
    <location>
        <begin position="1221"/>
        <end position="1253"/>
    </location>
</feature>
<dbReference type="CDD" id="cd00200">
    <property type="entry name" value="WD40"/>
    <property type="match status" value="2"/>
</dbReference>
<dbReference type="PANTHER" id="PTHR19879:SF9">
    <property type="entry name" value="TRANSCRIPTION INITIATION FACTOR TFIID SUBUNIT 5"/>
    <property type="match status" value="1"/>
</dbReference>
<gene>
    <name evidence="5" type="ORF">FGG08_004154</name>
</gene>
<proteinExistence type="predicted"/>
<feature type="repeat" description="WD" evidence="3">
    <location>
        <begin position="1346"/>
        <end position="1381"/>
    </location>
</feature>
<dbReference type="GO" id="GO:0009116">
    <property type="term" value="P:nucleoside metabolic process"/>
    <property type="evidence" value="ECO:0007669"/>
    <property type="project" value="InterPro"/>
</dbReference>
<dbReference type="InterPro" id="IPR015943">
    <property type="entry name" value="WD40/YVTN_repeat-like_dom_sf"/>
</dbReference>
<dbReference type="GO" id="GO:0003824">
    <property type="term" value="F:catalytic activity"/>
    <property type="evidence" value="ECO:0007669"/>
    <property type="project" value="InterPro"/>
</dbReference>
<feature type="repeat" description="WD" evidence="3">
    <location>
        <begin position="1137"/>
        <end position="1169"/>
    </location>
</feature>
<dbReference type="InterPro" id="IPR019775">
    <property type="entry name" value="WD40_repeat_CS"/>
</dbReference>
<protein>
    <recommendedName>
        <fullName evidence="4">NACHT domain-containing protein</fullName>
    </recommendedName>
</protein>
<comment type="caution">
    <text evidence="5">The sequence shown here is derived from an EMBL/GenBank/DDBJ whole genome shotgun (WGS) entry which is preliminary data.</text>
</comment>
<name>A0A9P8HWZ3_9PEZI</name>
<dbReference type="InterPro" id="IPR007111">
    <property type="entry name" value="NACHT_NTPase"/>
</dbReference>
<dbReference type="InterPro" id="IPR056884">
    <property type="entry name" value="NPHP3-like_N"/>
</dbReference>
<dbReference type="Gene3D" id="3.40.50.300">
    <property type="entry name" value="P-loop containing nucleotide triphosphate hydrolases"/>
    <property type="match status" value="1"/>
</dbReference>
<dbReference type="InterPro" id="IPR035994">
    <property type="entry name" value="Nucleoside_phosphorylase_sf"/>
</dbReference>
<dbReference type="SUPFAM" id="SSF52540">
    <property type="entry name" value="P-loop containing nucleoside triphosphate hydrolases"/>
    <property type="match status" value="1"/>
</dbReference>
<dbReference type="Gene3D" id="3.40.50.1580">
    <property type="entry name" value="Nucleoside phosphorylase domain"/>
    <property type="match status" value="1"/>
</dbReference>
<dbReference type="Proteomes" id="UP000698800">
    <property type="component" value="Unassembled WGS sequence"/>
</dbReference>
<dbReference type="Pfam" id="PF01048">
    <property type="entry name" value="PNP_UDP_1"/>
    <property type="match status" value="1"/>
</dbReference>
<feature type="repeat" description="WD" evidence="3">
    <location>
        <begin position="1430"/>
        <end position="1471"/>
    </location>
</feature>
<feature type="domain" description="NACHT" evidence="4">
    <location>
        <begin position="375"/>
        <end position="524"/>
    </location>
</feature>
<dbReference type="InterPro" id="IPR000845">
    <property type="entry name" value="Nucleoside_phosphorylase_d"/>
</dbReference>
<evidence type="ECO:0000313" key="6">
    <source>
        <dbReference type="Proteomes" id="UP000698800"/>
    </source>
</evidence>
<feature type="repeat" description="WD" evidence="3">
    <location>
        <begin position="1263"/>
        <end position="1295"/>
    </location>
</feature>
<dbReference type="Pfam" id="PF00400">
    <property type="entry name" value="WD40"/>
    <property type="match status" value="13"/>
</dbReference>
<dbReference type="PANTHER" id="PTHR19879">
    <property type="entry name" value="TRANSCRIPTION INITIATION FACTOR TFIID"/>
    <property type="match status" value="1"/>
</dbReference>
<dbReference type="SUPFAM" id="SSF50978">
    <property type="entry name" value="WD40 repeat-like"/>
    <property type="match status" value="2"/>
</dbReference>
<keyword evidence="6" id="KW-1185">Reference proteome</keyword>
<dbReference type="SUPFAM" id="SSF53167">
    <property type="entry name" value="Purine and uridine phosphorylases"/>
    <property type="match status" value="1"/>
</dbReference>
<feature type="repeat" description="WD" evidence="3">
    <location>
        <begin position="979"/>
        <end position="1001"/>
    </location>
</feature>
<dbReference type="Gene3D" id="2.130.10.10">
    <property type="entry name" value="YVTN repeat-like/Quinoprotein amine dehydrogenase"/>
    <property type="match status" value="4"/>
</dbReference>